<dbReference type="InterPro" id="IPR036388">
    <property type="entry name" value="WH-like_DNA-bd_sf"/>
</dbReference>
<dbReference type="SUPFAM" id="SSF158499">
    <property type="entry name" value="DnaD domain-like"/>
    <property type="match status" value="1"/>
</dbReference>
<dbReference type="InterPro" id="IPR053162">
    <property type="entry name" value="DnaD"/>
</dbReference>
<dbReference type="GeneID" id="99676648"/>
<reference evidence="5" key="2">
    <citation type="journal article" date="2023" name="Antibiotics">
        <title>Prevalence and Molecular Characterization of Methicillin-Resistant Staphylococci (MRS) and Mammaliicocci (MRM) in Dromedary Camels from Algeria: First Detection of SCCmec-mecC Hybrid in Methicillin-Resistant Mammaliicoccus lentus.</title>
        <authorList>
            <person name="Belhout C."/>
            <person name="Boyen F."/>
            <person name="Vereecke N."/>
            <person name="Theuns S."/>
            <person name="Taibi N."/>
            <person name="Stegger M."/>
            <person name="de la Fe-Rodriguez P.Y."/>
            <person name="Bouayad L."/>
            <person name="Elgroud R."/>
            <person name="Butaye P."/>
        </authorList>
    </citation>
    <scope>NUCLEOTIDE SEQUENCE</scope>
    <source>
        <strain evidence="5">7048</strain>
    </source>
</reference>
<evidence type="ECO:0000313" key="4">
    <source>
        <dbReference type="EMBL" id="MBU6113917.1"/>
    </source>
</evidence>
<protein>
    <submittedName>
        <fullName evidence="5">DnaD domain-containing protein</fullName>
    </submittedName>
</protein>
<evidence type="ECO:0000259" key="2">
    <source>
        <dbReference type="Pfam" id="PF07261"/>
    </source>
</evidence>
<dbReference type="NCBIfam" id="TIGR01446">
    <property type="entry name" value="DnaD_dom"/>
    <property type="match status" value="1"/>
</dbReference>
<dbReference type="Pfam" id="PF21984">
    <property type="entry name" value="DnaD_N"/>
    <property type="match status" value="1"/>
</dbReference>
<evidence type="ECO:0000259" key="3">
    <source>
        <dbReference type="Pfam" id="PF21984"/>
    </source>
</evidence>
<dbReference type="AlphaFoldDB" id="A0AAP1RSR1"/>
<gene>
    <name evidence="4" type="ORF">KQ656_08100</name>
    <name evidence="5" type="ORF">PYH69_07390</name>
</gene>
<dbReference type="EMBL" id="CP118848">
    <property type="protein sequence ID" value="WHI61443.1"/>
    <property type="molecule type" value="Genomic_DNA"/>
</dbReference>
<dbReference type="Gene3D" id="1.10.10.630">
    <property type="entry name" value="DnaD domain-like"/>
    <property type="match status" value="1"/>
</dbReference>
<feature type="domain" description="DnaB/C C-terminal" evidence="2">
    <location>
        <begin position="127"/>
        <end position="198"/>
    </location>
</feature>
<dbReference type="PANTHER" id="PTHR37293:SF6">
    <property type="entry name" value="DNA REPLICATION PROTEIN DNAD"/>
    <property type="match status" value="1"/>
</dbReference>
<reference evidence="4 6" key="1">
    <citation type="submission" date="2021-06" db="EMBL/GenBank/DDBJ databases">
        <title>Staphylococcus lentus K169 genome sequencing.</title>
        <authorList>
            <person name="Sundareshan S."/>
            <person name="Akhila D.S."/>
            <person name="Prachi D."/>
            <person name="Sivakumar R."/>
            <person name="Rajendhran J."/>
            <person name="Isloor S."/>
            <person name="Hegde N.R."/>
        </authorList>
    </citation>
    <scope>NUCLEOTIDE SEQUENCE [LARGE SCALE GENOMIC DNA]</scope>
    <source>
        <strain evidence="4 6">K169</strain>
    </source>
</reference>
<dbReference type="Proteomes" id="UP001223261">
    <property type="component" value="Chromosome"/>
</dbReference>
<sequence length="230" mass="26909">MYTSQMLKEKPVVIQRSLFNHYADLGLNEKQFVILIKLLDKENNSGLQPPLEEVQQGTSLSIQEVSHIVNQLSLLKCIDIKIEKDEQHKYNEFISFEPLYEQLALVLNESTQENENEKLNIQFKNLFQEFESTFGRPLTPLEVQTLNHWIDSDKHSNELIMSALNEAHSLEKLSFKYIDRILLNWKKKNITTVSSSKQESEKFNQSKKVKHNVNLIPTFDWVNGENPYDK</sequence>
<dbReference type="InterPro" id="IPR053843">
    <property type="entry name" value="DnaD_N"/>
</dbReference>
<dbReference type="RefSeq" id="WP_016999966.1">
    <property type="nucleotide sequence ID" value="NZ_CP059679.1"/>
</dbReference>
<dbReference type="Pfam" id="PF07261">
    <property type="entry name" value="DnaB_2"/>
    <property type="match status" value="1"/>
</dbReference>
<organism evidence="5 7">
    <name type="scientific">Mammaliicoccus lentus</name>
    <name type="common">Staphylococcus lentus</name>
    <dbReference type="NCBI Taxonomy" id="42858"/>
    <lineage>
        <taxon>Bacteria</taxon>
        <taxon>Bacillati</taxon>
        <taxon>Bacillota</taxon>
        <taxon>Bacilli</taxon>
        <taxon>Bacillales</taxon>
        <taxon>Staphylococcaceae</taxon>
        <taxon>Mammaliicoccus</taxon>
    </lineage>
</organism>
<evidence type="ECO:0000256" key="1">
    <source>
        <dbReference type="ARBA" id="ARBA00093462"/>
    </source>
</evidence>
<dbReference type="EMBL" id="JAHLZN010000013">
    <property type="protein sequence ID" value="MBU6113917.1"/>
    <property type="molecule type" value="Genomic_DNA"/>
</dbReference>
<dbReference type="Proteomes" id="UP000770161">
    <property type="component" value="Unassembled WGS sequence"/>
</dbReference>
<evidence type="ECO:0000313" key="7">
    <source>
        <dbReference type="Proteomes" id="UP001223261"/>
    </source>
</evidence>
<dbReference type="InterPro" id="IPR034829">
    <property type="entry name" value="DnaD-like_sf"/>
</dbReference>
<proteinExistence type="inferred from homology"/>
<keyword evidence="6" id="KW-1185">Reference proteome</keyword>
<accession>A0AAP1RSR1</accession>
<dbReference type="InterPro" id="IPR006343">
    <property type="entry name" value="DnaB/C_C"/>
</dbReference>
<evidence type="ECO:0000313" key="5">
    <source>
        <dbReference type="EMBL" id="WHI61443.1"/>
    </source>
</evidence>
<dbReference type="PANTHER" id="PTHR37293">
    <property type="entry name" value="PHAGE REPLICATION PROTEIN-RELATED"/>
    <property type="match status" value="1"/>
</dbReference>
<dbReference type="Gene3D" id="1.10.10.10">
    <property type="entry name" value="Winged helix-like DNA-binding domain superfamily/Winged helix DNA-binding domain"/>
    <property type="match status" value="1"/>
</dbReference>
<comment type="similarity">
    <text evidence="1">Belongs to the DnaB/DnaD family.</text>
</comment>
<name>A0AAP1RSR1_MAMLE</name>
<feature type="domain" description="DnaD N-terminal" evidence="3">
    <location>
        <begin position="15"/>
        <end position="112"/>
    </location>
</feature>
<evidence type="ECO:0000313" key="6">
    <source>
        <dbReference type="Proteomes" id="UP000770161"/>
    </source>
</evidence>